<dbReference type="CDD" id="cd00093">
    <property type="entry name" value="HTH_XRE"/>
    <property type="match status" value="1"/>
</dbReference>
<dbReference type="Pfam" id="PF01381">
    <property type="entry name" value="HTH_3"/>
    <property type="match status" value="1"/>
</dbReference>
<evidence type="ECO:0000313" key="2">
    <source>
        <dbReference type="EMBL" id="PRX38918.1"/>
    </source>
</evidence>
<sequence length="52" mass="6300">MYHGFTKEEFAQQIDVNEKTLRKWETGYFEPLPHHLDTLAPYFKALNTKDYH</sequence>
<name>A0A2T0LAQ6_9BACL</name>
<gene>
    <name evidence="2" type="ORF">CLV97_13319</name>
</gene>
<accession>A0A2T0LAQ6</accession>
<dbReference type="SUPFAM" id="SSF47413">
    <property type="entry name" value="lambda repressor-like DNA-binding domains"/>
    <property type="match status" value="1"/>
</dbReference>
<dbReference type="EMBL" id="PVNE01000033">
    <property type="protein sequence ID" value="PRX38918.1"/>
    <property type="molecule type" value="Genomic_DNA"/>
</dbReference>
<organism evidence="2 3">
    <name type="scientific">Planifilum fimeticola</name>
    <dbReference type="NCBI Taxonomy" id="201975"/>
    <lineage>
        <taxon>Bacteria</taxon>
        <taxon>Bacillati</taxon>
        <taxon>Bacillota</taxon>
        <taxon>Bacilli</taxon>
        <taxon>Bacillales</taxon>
        <taxon>Thermoactinomycetaceae</taxon>
        <taxon>Planifilum</taxon>
    </lineage>
</organism>
<dbReference type="AlphaFoldDB" id="A0A2T0LAQ6"/>
<feature type="domain" description="HTH cro/C1-type" evidence="1">
    <location>
        <begin position="3"/>
        <end position="40"/>
    </location>
</feature>
<proteinExistence type="predicted"/>
<dbReference type="InterPro" id="IPR001387">
    <property type="entry name" value="Cro/C1-type_HTH"/>
</dbReference>
<dbReference type="GO" id="GO:0003677">
    <property type="term" value="F:DNA binding"/>
    <property type="evidence" value="ECO:0007669"/>
    <property type="project" value="InterPro"/>
</dbReference>
<evidence type="ECO:0000313" key="3">
    <source>
        <dbReference type="Proteomes" id="UP000237797"/>
    </source>
</evidence>
<keyword evidence="3" id="KW-1185">Reference proteome</keyword>
<protein>
    <submittedName>
        <fullName evidence="2">Helix-turn-helix protein</fullName>
    </submittedName>
</protein>
<dbReference type="Proteomes" id="UP000237797">
    <property type="component" value="Unassembled WGS sequence"/>
</dbReference>
<dbReference type="InterPro" id="IPR010982">
    <property type="entry name" value="Lambda_DNA-bd_dom_sf"/>
</dbReference>
<reference evidence="2 3" key="1">
    <citation type="submission" date="2018-03" db="EMBL/GenBank/DDBJ databases">
        <title>Genomic Encyclopedia of Archaeal and Bacterial Type Strains, Phase II (KMG-II): from individual species to whole genera.</title>
        <authorList>
            <person name="Goeker M."/>
        </authorList>
    </citation>
    <scope>NUCLEOTIDE SEQUENCE [LARGE SCALE GENOMIC DNA]</scope>
    <source>
        <strain evidence="2 3">DSM 44946</strain>
    </source>
</reference>
<evidence type="ECO:0000259" key="1">
    <source>
        <dbReference type="Pfam" id="PF01381"/>
    </source>
</evidence>
<comment type="caution">
    <text evidence="2">The sequence shown here is derived from an EMBL/GenBank/DDBJ whole genome shotgun (WGS) entry which is preliminary data.</text>
</comment>
<dbReference type="Gene3D" id="1.10.260.40">
    <property type="entry name" value="lambda repressor-like DNA-binding domains"/>
    <property type="match status" value="1"/>
</dbReference>